<dbReference type="EMBL" id="JABKKE010000011">
    <property type="protein sequence ID" value="NPE14274.1"/>
    <property type="molecule type" value="Genomic_DNA"/>
</dbReference>
<dbReference type="RefSeq" id="WP_172177556.1">
    <property type="nucleotide sequence ID" value="NZ_CASGIA010000028.1"/>
</dbReference>
<dbReference type="GeneID" id="82157714"/>
<protein>
    <submittedName>
        <fullName evidence="3">Uncharacterized protein</fullName>
    </submittedName>
</protein>
<gene>
    <name evidence="3" type="ORF">HPS55_08025</name>
</gene>
<evidence type="ECO:0000256" key="1">
    <source>
        <dbReference type="SAM" id="Coils"/>
    </source>
</evidence>
<comment type="caution">
    <text evidence="3">The sequence shown here is derived from an EMBL/GenBank/DDBJ whole genome shotgun (WGS) entry which is preliminary data.</text>
</comment>
<feature type="region of interest" description="Disordered" evidence="2">
    <location>
        <begin position="1"/>
        <end position="108"/>
    </location>
</feature>
<reference evidence="3 4" key="1">
    <citation type="submission" date="2020-05" db="EMBL/GenBank/DDBJ databases">
        <title>Distinct polysaccharide utilization as determinants for interspecies competition between intestinal Prevotella spp.</title>
        <authorList>
            <person name="Galvez E.J.C."/>
            <person name="Iljazovic A."/>
            <person name="Strowig T."/>
        </authorList>
    </citation>
    <scope>NUCLEOTIDE SEQUENCE [LARGE SCALE GENOMIC DNA]</scope>
    <source>
        <strain evidence="3 4">PROD</strain>
    </source>
</reference>
<feature type="compositionally biased region" description="Polar residues" evidence="2">
    <location>
        <begin position="51"/>
        <end position="63"/>
    </location>
</feature>
<sequence>MVFKKLFGPKEEPQRPENAPKEQTVEQEQTARERQPSREEQTVQREETTQWKHTAQREQTQYPPQAEPEQAYNAYTTAKQAQTEPAQTEQAPAEEAPEATPQPWNGEPVAVTIDNSEVLHETERIIDALRKSIANQRNIHGILTQQMQDMQEHNRQLMEQNKQLTDVIRNQHQTIAKFQNDVFYRAQKDVIMEIIRIADEVQTITDGCATDNPMHSELAGLADFIDKGLTFSAVRSFRHADGCSDGFDPKCQEFDSTPVHTDNPAKHGLIVSVRPGYVWTMPWLVANTDVQLQNFMRDNHEPKRFEFVIRPELVARMEYVESEESFSVQSEE</sequence>
<feature type="coiled-coil region" evidence="1">
    <location>
        <begin position="143"/>
        <end position="174"/>
    </location>
</feature>
<keyword evidence="1" id="KW-0175">Coiled coil</keyword>
<feature type="compositionally biased region" description="Low complexity" evidence="2">
    <location>
        <begin position="76"/>
        <end position="103"/>
    </location>
</feature>
<feature type="compositionally biased region" description="Basic and acidic residues" evidence="2">
    <location>
        <begin position="8"/>
        <end position="50"/>
    </location>
</feature>
<dbReference type="Proteomes" id="UP001193734">
    <property type="component" value="Unassembled WGS sequence"/>
</dbReference>
<evidence type="ECO:0000256" key="2">
    <source>
        <dbReference type="SAM" id="MobiDB-lite"/>
    </source>
</evidence>
<organism evidence="3 4">
    <name type="scientific">Xylanibacter rodentium</name>
    <dbReference type="NCBI Taxonomy" id="2736289"/>
    <lineage>
        <taxon>Bacteria</taxon>
        <taxon>Pseudomonadati</taxon>
        <taxon>Bacteroidota</taxon>
        <taxon>Bacteroidia</taxon>
        <taxon>Bacteroidales</taxon>
        <taxon>Prevotellaceae</taxon>
        <taxon>Xylanibacter</taxon>
    </lineage>
</organism>
<keyword evidence="4" id="KW-1185">Reference proteome</keyword>
<accession>A0ABX2AUC9</accession>
<name>A0ABX2AUC9_9BACT</name>
<evidence type="ECO:0000313" key="3">
    <source>
        <dbReference type="EMBL" id="NPE14274.1"/>
    </source>
</evidence>
<proteinExistence type="predicted"/>
<evidence type="ECO:0000313" key="4">
    <source>
        <dbReference type="Proteomes" id="UP001193734"/>
    </source>
</evidence>